<evidence type="ECO:0000259" key="1">
    <source>
        <dbReference type="Pfam" id="PF00027"/>
    </source>
</evidence>
<dbReference type="EMBL" id="JACVXD010000001">
    <property type="protein sequence ID" value="MBD0822701.1"/>
    <property type="molecule type" value="Genomic_DNA"/>
</dbReference>
<proteinExistence type="predicted"/>
<dbReference type="InterPro" id="IPR014710">
    <property type="entry name" value="RmlC-like_jellyroll"/>
</dbReference>
<keyword evidence="3" id="KW-1185">Reference proteome</keyword>
<organism evidence="2 3">
    <name type="scientific">Aestuariibaculum marinum</name>
    <dbReference type="NCBI Taxonomy" id="2683592"/>
    <lineage>
        <taxon>Bacteria</taxon>
        <taxon>Pseudomonadati</taxon>
        <taxon>Bacteroidota</taxon>
        <taxon>Flavobacteriia</taxon>
        <taxon>Flavobacteriales</taxon>
        <taxon>Flavobacteriaceae</taxon>
    </lineage>
</organism>
<reference evidence="2 3" key="1">
    <citation type="journal article" date="2018" name="J. Microbiol.">
        <title>Aestuariibaculum marinum sp. nov., a marine bacterium isolated from seawater in South Korea.</title>
        <authorList>
            <person name="Choi J."/>
            <person name="Lee D."/>
            <person name="Jang J.H."/>
            <person name="Cha S."/>
            <person name="Seo T."/>
        </authorList>
    </citation>
    <scope>NUCLEOTIDE SEQUENCE [LARGE SCALE GENOMIC DNA]</scope>
    <source>
        <strain evidence="2 3">IP7</strain>
    </source>
</reference>
<protein>
    <submittedName>
        <fullName evidence="2">Crp/Fnr family transcriptional regulator</fullName>
    </submittedName>
</protein>
<name>A0A8J6U6E6_9FLAO</name>
<dbReference type="InterPro" id="IPR018490">
    <property type="entry name" value="cNMP-bd_dom_sf"/>
</dbReference>
<dbReference type="SUPFAM" id="SSF51206">
    <property type="entry name" value="cAMP-binding domain-like"/>
    <property type="match status" value="1"/>
</dbReference>
<dbReference type="Proteomes" id="UP000621516">
    <property type="component" value="Unassembled WGS sequence"/>
</dbReference>
<dbReference type="AlphaFoldDB" id="A0A8J6U6E6"/>
<dbReference type="CDD" id="cd00038">
    <property type="entry name" value="CAP_ED"/>
    <property type="match status" value="1"/>
</dbReference>
<dbReference type="InterPro" id="IPR000595">
    <property type="entry name" value="cNMP-bd_dom"/>
</dbReference>
<dbReference type="RefSeq" id="WP_188222015.1">
    <property type="nucleotide sequence ID" value="NZ_JACVXD010000001.1"/>
</dbReference>
<sequence length="203" mass="23596">MNGKKISFSLYFLEKISPLSNEFKSFYQQQVKHALYKKGSILNESGTLCDKLYFIKKGMIRGFHNIEDNEITTWLSSDNELVTSITGFFKHIPASENIQAIEDTYVEYLSYDDFQIALSKYPEMVRIFNILLIEYYIHAENRTLLSRIPSAKGRFDHFVSNGNTFLLNRAPHKFLANMLSMRPETFSRILKANEADFANEMES</sequence>
<accession>A0A8J6U6E6</accession>
<evidence type="ECO:0000313" key="3">
    <source>
        <dbReference type="Proteomes" id="UP000621516"/>
    </source>
</evidence>
<dbReference type="Gene3D" id="2.60.120.10">
    <property type="entry name" value="Jelly Rolls"/>
    <property type="match status" value="1"/>
</dbReference>
<dbReference type="Pfam" id="PF00027">
    <property type="entry name" value="cNMP_binding"/>
    <property type="match status" value="1"/>
</dbReference>
<evidence type="ECO:0000313" key="2">
    <source>
        <dbReference type="EMBL" id="MBD0822701.1"/>
    </source>
</evidence>
<comment type="caution">
    <text evidence="2">The sequence shown here is derived from an EMBL/GenBank/DDBJ whole genome shotgun (WGS) entry which is preliminary data.</text>
</comment>
<gene>
    <name evidence="2" type="ORF">ICJ85_01590</name>
</gene>
<feature type="domain" description="Cyclic nucleotide-binding" evidence="1">
    <location>
        <begin position="36"/>
        <end position="120"/>
    </location>
</feature>